<gene>
    <name evidence="3" type="ORF">GCM10017083_27730</name>
</gene>
<keyword evidence="4" id="KW-1185">Reference proteome</keyword>
<dbReference type="RefSeq" id="WP_189990557.1">
    <property type="nucleotide sequence ID" value="NZ_BMZS01000006.1"/>
</dbReference>
<feature type="transmembrane region" description="Helical" evidence="1">
    <location>
        <begin position="200"/>
        <end position="220"/>
    </location>
</feature>
<feature type="transmembrane region" description="Helical" evidence="1">
    <location>
        <begin position="143"/>
        <end position="162"/>
    </location>
</feature>
<sequence>MIAFLFMGVSITVLPFMNVAAKFLSVDYPTTMVLWARYTGHLVFMMAMFMPRRGLGLLRASRPGVHIVRSLLIFVSTVCFFTALRWIDVPTASAINFTGPLIVTALAAPMLGETVGPRRWAAVAVGFAGAMIIIRPGGADTHWAMLLVLGTAFSYALYQIVTRKTSTADTPETSITYIAVVGAVLSSLVVPFEWVTPHSAIDVGLFCSLGVIGGIGHYFIIRAFQLGEASLLSPFAYGQLIMATILSWLVFGTFPDLWTFVGAGVIVASGLYITYRETHRKVTVTRDQPSSGT</sequence>
<reference evidence="3" key="2">
    <citation type="submission" date="2020-09" db="EMBL/GenBank/DDBJ databases">
        <authorList>
            <person name="Sun Q."/>
            <person name="Kim S."/>
        </authorList>
    </citation>
    <scope>NUCLEOTIDE SEQUENCE</scope>
    <source>
        <strain evidence="3">KCTC 42651</strain>
    </source>
</reference>
<evidence type="ECO:0000313" key="4">
    <source>
        <dbReference type="Proteomes" id="UP000630353"/>
    </source>
</evidence>
<organism evidence="3 4">
    <name type="scientific">Thalassobaculum fulvum</name>
    <dbReference type="NCBI Taxonomy" id="1633335"/>
    <lineage>
        <taxon>Bacteria</taxon>
        <taxon>Pseudomonadati</taxon>
        <taxon>Pseudomonadota</taxon>
        <taxon>Alphaproteobacteria</taxon>
        <taxon>Rhodospirillales</taxon>
        <taxon>Thalassobaculaceae</taxon>
        <taxon>Thalassobaculum</taxon>
    </lineage>
</organism>
<dbReference type="Pfam" id="PF00892">
    <property type="entry name" value="EamA"/>
    <property type="match status" value="2"/>
</dbReference>
<dbReference type="GO" id="GO:0016020">
    <property type="term" value="C:membrane"/>
    <property type="evidence" value="ECO:0007669"/>
    <property type="project" value="InterPro"/>
</dbReference>
<accession>A0A918XTJ1</accession>
<dbReference type="EMBL" id="BMZS01000006">
    <property type="protein sequence ID" value="GHD52440.1"/>
    <property type="molecule type" value="Genomic_DNA"/>
</dbReference>
<feature type="transmembrane region" description="Helical" evidence="1">
    <location>
        <begin position="67"/>
        <end position="87"/>
    </location>
</feature>
<feature type="transmembrane region" description="Helical" evidence="1">
    <location>
        <begin position="119"/>
        <end position="137"/>
    </location>
</feature>
<dbReference type="PANTHER" id="PTHR22911">
    <property type="entry name" value="ACYL-MALONYL CONDENSING ENZYME-RELATED"/>
    <property type="match status" value="1"/>
</dbReference>
<dbReference type="PANTHER" id="PTHR22911:SF103">
    <property type="entry name" value="BLR2811 PROTEIN"/>
    <property type="match status" value="1"/>
</dbReference>
<dbReference type="SUPFAM" id="SSF103481">
    <property type="entry name" value="Multidrug resistance efflux transporter EmrE"/>
    <property type="match status" value="2"/>
</dbReference>
<evidence type="ECO:0000259" key="2">
    <source>
        <dbReference type="Pfam" id="PF00892"/>
    </source>
</evidence>
<evidence type="ECO:0000313" key="3">
    <source>
        <dbReference type="EMBL" id="GHD52440.1"/>
    </source>
</evidence>
<feature type="transmembrane region" description="Helical" evidence="1">
    <location>
        <begin position="232"/>
        <end position="251"/>
    </location>
</feature>
<comment type="caution">
    <text evidence="3">The sequence shown here is derived from an EMBL/GenBank/DDBJ whole genome shotgun (WGS) entry which is preliminary data.</text>
</comment>
<keyword evidence="1" id="KW-1133">Transmembrane helix</keyword>
<dbReference type="InterPro" id="IPR037185">
    <property type="entry name" value="EmrE-like"/>
</dbReference>
<reference evidence="3" key="1">
    <citation type="journal article" date="2014" name="Int. J. Syst. Evol. Microbiol.">
        <title>Complete genome sequence of Corynebacterium casei LMG S-19264T (=DSM 44701T), isolated from a smear-ripened cheese.</title>
        <authorList>
            <consortium name="US DOE Joint Genome Institute (JGI-PGF)"/>
            <person name="Walter F."/>
            <person name="Albersmeier A."/>
            <person name="Kalinowski J."/>
            <person name="Ruckert C."/>
        </authorList>
    </citation>
    <scope>NUCLEOTIDE SEQUENCE</scope>
    <source>
        <strain evidence="3">KCTC 42651</strain>
    </source>
</reference>
<proteinExistence type="predicted"/>
<dbReference type="AlphaFoldDB" id="A0A918XTJ1"/>
<keyword evidence="1" id="KW-0812">Transmembrane</keyword>
<name>A0A918XTJ1_9PROT</name>
<feature type="transmembrane region" description="Helical" evidence="1">
    <location>
        <begin position="35"/>
        <end position="55"/>
    </location>
</feature>
<feature type="domain" description="EamA" evidence="2">
    <location>
        <begin position="143"/>
        <end position="273"/>
    </location>
</feature>
<dbReference type="Proteomes" id="UP000630353">
    <property type="component" value="Unassembled WGS sequence"/>
</dbReference>
<dbReference type="InterPro" id="IPR000620">
    <property type="entry name" value="EamA_dom"/>
</dbReference>
<evidence type="ECO:0000256" key="1">
    <source>
        <dbReference type="SAM" id="Phobius"/>
    </source>
</evidence>
<feature type="transmembrane region" description="Helical" evidence="1">
    <location>
        <begin position="257"/>
        <end position="275"/>
    </location>
</feature>
<protein>
    <recommendedName>
        <fullName evidence="2">EamA domain-containing protein</fullName>
    </recommendedName>
</protein>
<feature type="transmembrane region" description="Helical" evidence="1">
    <location>
        <begin position="174"/>
        <end position="194"/>
    </location>
</feature>
<feature type="domain" description="EamA" evidence="2">
    <location>
        <begin position="16"/>
        <end position="134"/>
    </location>
</feature>
<keyword evidence="1" id="KW-0472">Membrane</keyword>